<dbReference type="AlphaFoldDB" id="B4GUQ8"/>
<dbReference type="OrthoDB" id="7870487at2759"/>
<organism evidence="3">
    <name type="scientific">Drosophila persimilis</name>
    <name type="common">Fruit fly</name>
    <dbReference type="NCBI Taxonomy" id="7234"/>
    <lineage>
        <taxon>Eukaryota</taxon>
        <taxon>Metazoa</taxon>
        <taxon>Ecdysozoa</taxon>
        <taxon>Arthropoda</taxon>
        <taxon>Hexapoda</taxon>
        <taxon>Insecta</taxon>
        <taxon>Pterygota</taxon>
        <taxon>Neoptera</taxon>
        <taxon>Endopterygota</taxon>
        <taxon>Diptera</taxon>
        <taxon>Brachycera</taxon>
        <taxon>Muscomorpha</taxon>
        <taxon>Ephydroidea</taxon>
        <taxon>Drosophilidae</taxon>
        <taxon>Drosophila</taxon>
        <taxon>Sophophora</taxon>
    </lineage>
</organism>
<dbReference type="STRING" id="7234.B4GUQ8"/>
<dbReference type="Proteomes" id="UP000008744">
    <property type="component" value="Unassembled WGS sequence"/>
</dbReference>
<feature type="compositionally biased region" description="Acidic residues" evidence="1">
    <location>
        <begin position="300"/>
        <end position="312"/>
    </location>
</feature>
<evidence type="ECO:0000256" key="1">
    <source>
        <dbReference type="SAM" id="MobiDB-lite"/>
    </source>
</evidence>
<protein>
    <submittedName>
        <fullName evidence="2">GL26451</fullName>
    </submittedName>
</protein>
<feature type="region of interest" description="Disordered" evidence="1">
    <location>
        <begin position="218"/>
        <end position="324"/>
    </location>
</feature>
<sequence length="404" mass="46773">MLSIVNSLHIQPKQFQLQEPVQSLWQSFPLSAPLAAPPRLADDYVSGVLSLKESLLKKPVAGGYRSGMKSLPQMGEKSQQQQQKKEENVASFARLMPSRLSYESLKKLMDMPAVVEAIAQQVPFIDPQAKENEQFTSQYPFQLQQDEFLQQVPFMNPSVKENEQITQEEFRQQRTVQTNYQTQLLQQLQQLFGMRPKYQPELNGAALSCTAAPDISVDSEECQTDFPEEAETTEEPTDGEKVIVDVKPAKPDKNKEKAKTTTPKPKKKTTKKLSCCTKPSKEKSGKMPIRFSLNFQNEQSQEDEEQSQETEEHEQQPRTGRHVYNPDLYYDAFANRFRYRQESNAEAFGQNEIETEDMQLQRMKRKPLMNPSRNQRRVLDRQRLLQAEVKLWPINMRNMIDRIH</sequence>
<accession>B4GUQ8</accession>
<name>B4GUQ8_DROPE</name>
<dbReference type="eggNOG" id="KOG0118">
    <property type="taxonomic scope" value="Eukaryota"/>
</dbReference>
<feature type="compositionally biased region" description="Acidic residues" evidence="1">
    <location>
        <begin position="218"/>
        <end position="237"/>
    </location>
</feature>
<evidence type="ECO:0000313" key="3">
    <source>
        <dbReference type="Proteomes" id="UP000008744"/>
    </source>
</evidence>
<dbReference type="HOGENOM" id="CLU_691293_0_0_1"/>
<reference evidence="2 3" key="1">
    <citation type="journal article" date="2007" name="Nature">
        <title>Evolution of genes and genomes on the Drosophila phylogeny.</title>
        <authorList>
            <consortium name="Drosophila 12 Genomes Consortium"/>
            <person name="Clark A.G."/>
            <person name="Eisen M.B."/>
            <person name="Smith D.R."/>
            <person name="Bergman C.M."/>
            <person name="Oliver B."/>
            <person name="Markow T.A."/>
            <person name="Kaufman T.C."/>
            <person name="Kellis M."/>
            <person name="Gelbart W."/>
            <person name="Iyer V.N."/>
            <person name="Pollard D.A."/>
            <person name="Sackton T.B."/>
            <person name="Larracuente A.M."/>
            <person name="Singh N.D."/>
            <person name="Abad J.P."/>
            <person name="Abt D.N."/>
            <person name="Adryan B."/>
            <person name="Aguade M."/>
            <person name="Akashi H."/>
            <person name="Anderson W.W."/>
            <person name="Aquadro C.F."/>
            <person name="Ardell D.H."/>
            <person name="Arguello R."/>
            <person name="Artieri C.G."/>
            <person name="Barbash D.A."/>
            <person name="Barker D."/>
            <person name="Barsanti P."/>
            <person name="Batterham P."/>
            <person name="Batzoglou S."/>
            <person name="Begun D."/>
            <person name="Bhutkar A."/>
            <person name="Blanco E."/>
            <person name="Bosak S.A."/>
            <person name="Bradley R.K."/>
            <person name="Brand A.D."/>
            <person name="Brent M.R."/>
            <person name="Brooks A.N."/>
            <person name="Brown R.H."/>
            <person name="Butlin R.K."/>
            <person name="Caggese C."/>
            <person name="Calvi B.R."/>
            <person name="Bernardo de Carvalho A."/>
            <person name="Caspi A."/>
            <person name="Castrezana S."/>
            <person name="Celniker S.E."/>
            <person name="Chang J.L."/>
            <person name="Chapple C."/>
            <person name="Chatterji S."/>
            <person name="Chinwalla A."/>
            <person name="Civetta A."/>
            <person name="Clifton S.W."/>
            <person name="Comeron J.M."/>
            <person name="Costello J.C."/>
            <person name="Coyne J.A."/>
            <person name="Daub J."/>
            <person name="David R.G."/>
            <person name="Delcher A.L."/>
            <person name="Delehaunty K."/>
            <person name="Do C.B."/>
            <person name="Ebling H."/>
            <person name="Edwards K."/>
            <person name="Eickbush T."/>
            <person name="Evans J.D."/>
            <person name="Filipski A."/>
            <person name="Findeiss S."/>
            <person name="Freyhult E."/>
            <person name="Fulton L."/>
            <person name="Fulton R."/>
            <person name="Garcia A.C."/>
            <person name="Gardiner A."/>
            <person name="Garfield D.A."/>
            <person name="Garvin B.E."/>
            <person name="Gibson G."/>
            <person name="Gilbert D."/>
            <person name="Gnerre S."/>
            <person name="Godfrey J."/>
            <person name="Good R."/>
            <person name="Gotea V."/>
            <person name="Gravely B."/>
            <person name="Greenberg A.J."/>
            <person name="Griffiths-Jones S."/>
            <person name="Gross S."/>
            <person name="Guigo R."/>
            <person name="Gustafson E.A."/>
            <person name="Haerty W."/>
            <person name="Hahn M.W."/>
            <person name="Halligan D.L."/>
            <person name="Halpern A.L."/>
            <person name="Halter G.M."/>
            <person name="Han M.V."/>
            <person name="Heger A."/>
            <person name="Hillier L."/>
            <person name="Hinrichs A.S."/>
            <person name="Holmes I."/>
            <person name="Hoskins R.A."/>
            <person name="Hubisz M.J."/>
            <person name="Hultmark D."/>
            <person name="Huntley M.A."/>
            <person name="Jaffe D.B."/>
            <person name="Jagadeeshan S."/>
            <person name="Jeck W.R."/>
            <person name="Johnson J."/>
            <person name="Jones C.D."/>
            <person name="Jordan W.C."/>
            <person name="Karpen G.H."/>
            <person name="Kataoka E."/>
            <person name="Keightley P.D."/>
            <person name="Kheradpour P."/>
            <person name="Kirkness E.F."/>
            <person name="Koerich L.B."/>
            <person name="Kristiansen K."/>
            <person name="Kudrna D."/>
            <person name="Kulathinal R.J."/>
            <person name="Kumar S."/>
            <person name="Kwok R."/>
            <person name="Lander E."/>
            <person name="Langley C.H."/>
            <person name="Lapoint R."/>
            <person name="Lazzaro B.P."/>
            <person name="Lee S.J."/>
            <person name="Levesque L."/>
            <person name="Li R."/>
            <person name="Lin C.F."/>
            <person name="Lin M.F."/>
            <person name="Lindblad-Toh K."/>
            <person name="Llopart A."/>
            <person name="Long M."/>
            <person name="Low L."/>
            <person name="Lozovsky E."/>
            <person name="Lu J."/>
            <person name="Luo M."/>
            <person name="Machado C.A."/>
            <person name="Makalowski W."/>
            <person name="Marzo M."/>
            <person name="Matsuda M."/>
            <person name="Matzkin L."/>
            <person name="McAllister B."/>
            <person name="McBride C.S."/>
            <person name="McKernan B."/>
            <person name="McKernan K."/>
            <person name="Mendez-Lago M."/>
            <person name="Minx P."/>
            <person name="Mollenhauer M.U."/>
            <person name="Montooth K."/>
            <person name="Mount S.M."/>
            <person name="Mu X."/>
            <person name="Myers E."/>
            <person name="Negre B."/>
            <person name="Newfeld S."/>
            <person name="Nielsen R."/>
            <person name="Noor M.A."/>
            <person name="O'Grady P."/>
            <person name="Pachter L."/>
            <person name="Papaceit M."/>
            <person name="Parisi M.J."/>
            <person name="Parisi M."/>
            <person name="Parts L."/>
            <person name="Pedersen J.S."/>
            <person name="Pesole G."/>
            <person name="Phillippy A.M."/>
            <person name="Ponting C.P."/>
            <person name="Pop M."/>
            <person name="Porcelli D."/>
            <person name="Powell J.R."/>
            <person name="Prohaska S."/>
            <person name="Pruitt K."/>
            <person name="Puig M."/>
            <person name="Quesneville H."/>
            <person name="Ram K.R."/>
            <person name="Rand D."/>
            <person name="Rasmussen M.D."/>
            <person name="Reed L.K."/>
            <person name="Reenan R."/>
            <person name="Reily A."/>
            <person name="Remington K.A."/>
            <person name="Rieger T.T."/>
            <person name="Ritchie M.G."/>
            <person name="Robin C."/>
            <person name="Rogers Y.H."/>
            <person name="Rohde C."/>
            <person name="Rozas J."/>
            <person name="Rubenfield M.J."/>
            <person name="Ruiz A."/>
            <person name="Russo S."/>
            <person name="Salzberg S.L."/>
            <person name="Sanchez-Gracia A."/>
            <person name="Saranga D.J."/>
            <person name="Sato H."/>
            <person name="Schaeffer S.W."/>
            <person name="Schatz M.C."/>
            <person name="Schlenke T."/>
            <person name="Schwartz R."/>
            <person name="Segarra C."/>
            <person name="Singh R.S."/>
            <person name="Sirot L."/>
            <person name="Sirota M."/>
            <person name="Sisneros N.B."/>
            <person name="Smith C.D."/>
            <person name="Smith T.F."/>
            <person name="Spieth J."/>
            <person name="Stage D.E."/>
            <person name="Stark A."/>
            <person name="Stephan W."/>
            <person name="Strausberg R.L."/>
            <person name="Strempel S."/>
            <person name="Sturgill D."/>
            <person name="Sutton G."/>
            <person name="Sutton G.G."/>
            <person name="Tao W."/>
            <person name="Teichmann S."/>
            <person name="Tobari Y.N."/>
            <person name="Tomimura Y."/>
            <person name="Tsolas J.M."/>
            <person name="Valente V.L."/>
            <person name="Venter E."/>
            <person name="Venter J.C."/>
            <person name="Vicario S."/>
            <person name="Vieira F.G."/>
            <person name="Vilella A.J."/>
            <person name="Villasante A."/>
            <person name="Walenz B."/>
            <person name="Wang J."/>
            <person name="Wasserman M."/>
            <person name="Watts T."/>
            <person name="Wilson D."/>
            <person name="Wilson R.K."/>
            <person name="Wing R.A."/>
            <person name="Wolfner M.F."/>
            <person name="Wong A."/>
            <person name="Wong G.K."/>
            <person name="Wu C.I."/>
            <person name="Wu G."/>
            <person name="Yamamoto D."/>
            <person name="Yang H.P."/>
            <person name="Yang S.P."/>
            <person name="Yorke J.A."/>
            <person name="Yoshida K."/>
            <person name="Zdobnov E."/>
            <person name="Zhang P."/>
            <person name="Zhang Y."/>
            <person name="Zimin A.V."/>
            <person name="Baldwin J."/>
            <person name="Abdouelleil A."/>
            <person name="Abdulkadir J."/>
            <person name="Abebe A."/>
            <person name="Abera B."/>
            <person name="Abreu J."/>
            <person name="Acer S.C."/>
            <person name="Aftuck L."/>
            <person name="Alexander A."/>
            <person name="An P."/>
            <person name="Anderson E."/>
            <person name="Anderson S."/>
            <person name="Arachi H."/>
            <person name="Azer M."/>
            <person name="Bachantsang P."/>
            <person name="Barry A."/>
            <person name="Bayul T."/>
            <person name="Berlin A."/>
            <person name="Bessette D."/>
            <person name="Bloom T."/>
            <person name="Blye J."/>
            <person name="Boguslavskiy L."/>
            <person name="Bonnet C."/>
            <person name="Boukhgalter B."/>
            <person name="Bourzgui I."/>
            <person name="Brown A."/>
            <person name="Cahill P."/>
            <person name="Channer S."/>
            <person name="Cheshatsang Y."/>
            <person name="Chuda L."/>
            <person name="Citroen M."/>
            <person name="Collymore A."/>
            <person name="Cooke P."/>
            <person name="Costello M."/>
            <person name="D'Aco K."/>
            <person name="Daza R."/>
            <person name="De Haan G."/>
            <person name="DeGray S."/>
            <person name="DeMaso C."/>
            <person name="Dhargay N."/>
            <person name="Dooley K."/>
            <person name="Dooley E."/>
            <person name="Doricent M."/>
            <person name="Dorje P."/>
            <person name="Dorjee K."/>
            <person name="Dupes A."/>
            <person name="Elong R."/>
            <person name="Falk J."/>
            <person name="Farina A."/>
            <person name="Faro S."/>
            <person name="Ferguson D."/>
            <person name="Fisher S."/>
            <person name="Foley C.D."/>
            <person name="Franke A."/>
            <person name="Friedrich D."/>
            <person name="Gadbois L."/>
            <person name="Gearin G."/>
            <person name="Gearin C.R."/>
            <person name="Giannoukos G."/>
            <person name="Goode T."/>
            <person name="Graham J."/>
            <person name="Grandbois E."/>
            <person name="Grewal S."/>
            <person name="Gyaltsen K."/>
            <person name="Hafez N."/>
            <person name="Hagos B."/>
            <person name="Hall J."/>
            <person name="Henson C."/>
            <person name="Hollinger A."/>
            <person name="Honan T."/>
            <person name="Huard M.D."/>
            <person name="Hughes L."/>
            <person name="Hurhula B."/>
            <person name="Husby M.E."/>
            <person name="Kamat A."/>
            <person name="Kanga B."/>
            <person name="Kashin S."/>
            <person name="Khazanovich D."/>
            <person name="Kisner P."/>
            <person name="Lance K."/>
            <person name="Lara M."/>
            <person name="Lee W."/>
            <person name="Lennon N."/>
            <person name="Letendre F."/>
            <person name="LeVine R."/>
            <person name="Lipovsky A."/>
            <person name="Liu X."/>
            <person name="Liu J."/>
            <person name="Liu S."/>
            <person name="Lokyitsang T."/>
            <person name="Lokyitsang Y."/>
            <person name="Lubonja R."/>
            <person name="Lui A."/>
            <person name="MacDonald P."/>
            <person name="Magnisalis V."/>
            <person name="Maru K."/>
            <person name="Matthews C."/>
            <person name="McCusker W."/>
            <person name="McDonough S."/>
            <person name="Mehta T."/>
            <person name="Meldrim J."/>
            <person name="Meneus L."/>
            <person name="Mihai O."/>
            <person name="Mihalev A."/>
            <person name="Mihova T."/>
            <person name="Mittelman R."/>
            <person name="Mlenga V."/>
            <person name="Montmayeur A."/>
            <person name="Mulrain L."/>
            <person name="Navidi A."/>
            <person name="Naylor J."/>
            <person name="Negash T."/>
            <person name="Nguyen T."/>
            <person name="Nguyen N."/>
            <person name="Nicol R."/>
            <person name="Norbu C."/>
            <person name="Norbu N."/>
            <person name="Novod N."/>
            <person name="O'Neill B."/>
            <person name="Osman S."/>
            <person name="Markiewicz E."/>
            <person name="Oyono O.L."/>
            <person name="Patti C."/>
            <person name="Phunkhang P."/>
            <person name="Pierre F."/>
            <person name="Priest M."/>
            <person name="Raghuraman S."/>
            <person name="Rege F."/>
            <person name="Reyes R."/>
            <person name="Rise C."/>
            <person name="Rogov P."/>
            <person name="Ross K."/>
            <person name="Ryan E."/>
            <person name="Settipalli S."/>
            <person name="Shea T."/>
            <person name="Sherpa N."/>
            <person name="Shi L."/>
            <person name="Shih D."/>
            <person name="Sparrow T."/>
            <person name="Spaulding J."/>
            <person name="Stalker J."/>
            <person name="Stange-Thomann N."/>
            <person name="Stavropoulos S."/>
            <person name="Stone C."/>
            <person name="Strader C."/>
            <person name="Tesfaye S."/>
            <person name="Thomson T."/>
            <person name="Thoulutsang Y."/>
            <person name="Thoulutsang D."/>
            <person name="Topham K."/>
            <person name="Topping I."/>
            <person name="Tsamla T."/>
            <person name="Vassiliev H."/>
            <person name="Vo A."/>
            <person name="Wangchuk T."/>
            <person name="Wangdi T."/>
            <person name="Weiand M."/>
            <person name="Wilkinson J."/>
            <person name="Wilson A."/>
            <person name="Yadav S."/>
            <person name="Young G."/>
            <person name="Yu Q."/>
            <person name="Zembek L."/>
            <person name="Zhong D."/>
            <person name="Zimmer A."/>
            <person name="Zwirko Z."/>
            <person name="Jaffe D.B."/>
            <person name="Alvarez P."/>
            <person name="Brockman W."/>
            <person name="Butler J."/>
            <person name="Chin C."/>
            <person name="Gnerre S."/>
            <person name="Grabherr M."/>
            <person name="Kleber M."/>
            <person name="Mauceli E."/>
            <person name="MacCallum I."/>
        </authorList>
    </citation>
    <scope>NUCLEOTIDE SEQUENCE [LARGE SCALE GENOMIC DNA]</scope>
    <source>
        <strain evidence="3">MSH-3 / Tucson 14011-0111.49</strain>
    </source>
</reference>
<feature type="compositionally biased region" description="Basic and acidic residues" evidence="1">
    <location>
        <begin position="238"/>
        <end position="259"/>
    </location>
</feature>
<proteinExistence type="predicted"/>
<feature type="region of interest" description="Disordered" evidence="1">
    <location>
        <begin position="66"/>
        <end position="88"/>
    </location>
</feature>
<dbReference type="OMA" id="NQEFPAF"/>
<keyword evidence="3" id="KW-1185">Reference proteome</keyword>
<evidence type="ECO:0000313" key="2">
    <source>
        <dbReference type="EMBL" id="EDW26341.1"/>
    </source>
</evidence>
<gene>
    <name evidence="2" type="primary">Dper\GL26451</name>
    <name evidence="2" type="ORF">Dper_GL26451</name>
</gene>
<dbReference type="EMBL" id="CH479191">
    <property type="protein sequence ID" value="EDW26341.1"/>
    <property type="molecule type" value="Genomic_DNA"/>
</dbReference>